<evidence type="ECO:0000313" key="1">
    <source>
        <dbReference type="EMBL" id="CAF9912155.1"/>
    </source>
</evidence>
<evidence type="ECO:0000313" key="2">
    <source>
        <dbReference type="Proteomes" id="UP000664521"/>
    </source>
</evidence>
<dbReference type="Proteomes" id="UP000664521">
    <property type="component" value="Unassembled WGS sequence"/>
</dbReference>
<organism evidence="1 2">
    <name type="scientific">Heterodermia speciosa</name>
    <dbReference type="NCBI Taxonomy" id="116794"/>
    <lineage>
        <taxon>Eukaryota</taxon>
        <taxon>Fungi</taxon>
        <taxon>Dikarya</taxon>
        <taxon>Ascomycota</taxon>
        <taxon>Pezizomycotina</taxon>
        <taxon>Lecanoromycetes</taxon>
        <taxon>OSLEUM clade</taxon>
        <taxon>Lecanoromycetidae</taxon>
        <taxon>Caliciales</taxon>
        <taxon>Physciaceae</taxon>
        <taxon>Heterodermia</taxon>
    </lineage>
</organism>
<name>A0A8H3IDP6_9LECA</name>
<accession>A0A8H3IDP6</accession>
<comment type="caution">
    <text evidence="1">The sequence shown here is derived from an EMBL/GenBank/DDBJ whole genome shotgun (WGS) entry which is preliminary data.</text>
</comment>
<dbReference type="AlphaFoldDB" id="A0A8H3IDP6"/>
<sequence length="118" mass="13510">MPEYKLSAIFKRVSFVAFCRLHQIYAVSQDDLDRSLLHLFGYMRHYHLHNDLGISQRDLAVRWPRFEAALYSCERQGFTTANLSELIDVVIELGGDRVAWSSTFEMDGSGGLRVTQAP</sequence>
<gene>
    <name evidence="1" type="ORF">HETSPECPRED_000850</name>
</gene>
<reference evidence="1" key="1">
    <citation type="submission" date="2021-03" db="EMBL/GenBank/DDBJ databases">
        <authorList>
            <person name="Tagirdzhanova G."/>
        </authorList>
    </citation>
    <scope>NUCLEOTIDE SEQUENCE</scope>
</reference>
<keyword evidence="2" id="KW-1185">Reference proteome</keyword>
<protein>
    <submittedName>
        <fullName evidence="1">Uncharacterized protein</fullName>
    </submittedName>
</protein>
<dbReference type="EMBL" id="CAJPDS010000011">
    <property type="protein sequence ID" value="CAF9912155.1"/>
    <property type="molecule type" value="Genomic_DNA"/>
</dbReference>
<proteinExistence type="predicted"/>